<keyword evidence="3" id="KW-1185">Reference proteome</keyword>
<evidence type="ECO:0000313" key="2">
    <source>
        <dbReference type="EMBL" id="MQM03696.1"/>
    </source>
</evidence>
<evidence type="ECO:0000313" key="3">
    <source>
        <dbReference type="Proteomes" id="UP000652761"/>
    </source>
</evidence>
<dbReference type="EMBL" id="NMUH01003083">
    <property type="protein sequence ID" value="MQM03696.1"/>
    <property type="molecule type" value="Genomic_DNA"/>
</dbReference>
<name>A0A843W6X9_COLES</name>
<comment type="caution">
    <text evidence="2">The sequence shown here is derived from an EMBL/GenBank/DDBJ whole genome shotgun (WGS) entry which is preliminary data.</text>
</comment>
<accession>A0A843W6X9</accession>
<gene>
    <name evidence="2" type="ORF">Taro_036482</name>
</gene>
<feature type="compositionally biased region" description="Polar residues" evidence="1">
    <location>
        <begin position="169"/>
        <end position="180"/>
    </location>
</feature>
<feature type="region of interest" description="Disordered" evidence="1">
    <location>
        <begin position="160"/>
        <end position="192"/>
    </location>
</feature>
<reference evidence="2" key="1">
    <citation type="submission" date="2017-07" db="EMBL/GenBank/DDBJ databases">
        <title>Taro Niue Genome Assembly and Annotation.</title>
        <authorList>
            <person name="Atibalentja N."/>
            <person name="Keating K."/>
            <person name="Fields C.J."/>
        </authorList>
    </citation>
    <scope>NUCLEOTIDE SEQUENCE</scope>
    <source>
        <strain evidence="2">Niue_2</strain>
        <tissue evidence="2">Leaf</tissue>
    </source>
</reference>
<evidence type="ECO:0000256" key="1">
    <source>
        <dbReference type="SAM" id="MobiDB-lite"/>
    </source>
</evidence>
<protein>
    <submittedName>
        <fullName evidence="2">Uncharacterized protein</fullName>
    </submittedName>
</protein>
<organism evidence="2 3">
    <name type="scientific">Colocasia esculenta</name>
    <name type="common">Wild taro</name>
    <name type="synonym">Arum esculentum</name>
    <dbReference type="NCBI Taxonomy" id="4460"/>
    <lineage>
        <taxon>Eukaryota</taxon>
        <taxon>Viridiplantae</taxon>
        <taxon>Streptophyta</taxon>
        <taxon>Embryophyta</taxon>
        <taxon>Tracheophyta</taxon>
        <taxon>Spermatophyta</taxon>
        <taxon>Magnoliopsida</taxon>
        <taxon>Liliopsida</taxon>
        <taxon>Araceae</taxon>
        <taxon>Aroideae</taxon>
        <taxon>Colocasieae</taxon>
        <taxon>Colocasia</taxon>
    </lineage>
</organism>
<sequence length="192" mass="21843">MRRIAKEMVLEMKWCEAWSCHLRPFHPLHCCNDAAHSILLQAYNVHCLVATDLDLHSGIPLLLLSGKKHSSIAPDAAGYTRRSHRFEWGKFLDDWNEERSRSPQEISRGKELEALKSQRVDAGVDRESYVQSLSNNSGFYYPRVQSTQGHLHTQPQLVFSSQSEEENNTLDPTRSSFNTKGNKHPGTPSKSL</sequence>
<dbReference type="Proteomes" id="UP000652761">
    <property type="component" value="Unassembled WGS sequence"/>
</dbReference>
<dbReference type="AlphaFoldDB" id="A0A843W6X9"/>
<proteinExistence type="predicted"/>